<name>A0AAD3MBE7_LATJO</name>
<dbReference type="InterPro" id="IPR033490">
    <property type="entry name" value="LRP130"/>
</dbReference>
<gene>
    <name evidence="1" type="ORF">AKAME5_002811500</name>
</gene>
<reference evidence="1" key="1">
    <citation type="submission" date="2022-08" db="EMBL/GenBank/DDBJ databases">
        <title>Genome sequencing of akame (Lates japonicus).</title>
        <authorList>
            <person name="Hashiguchi Y."/>
            <person name="Takahashi H."/>
        </authorList>
    </citation>
    <scope>NUCLEOTIDE SEQUENCE</scope>
    <source>
        <strain evidence="1">Kochi</strain>
    </source>
</reference>
<organism evidence="1 2">
    <name type="scientific">Lates japonicus</name>
    <name type="common">Japanese lates</name>
    <dbReference type="NCBI Taxonomy" id="270547"/>
    <lineage>
        <taxon>Eukaryota</taxon>
        <taxon>Metazoa</taxon>
        <taxon>Chordata</taxon>
        <taxon>Craniata</taxon>
        <taxon>Vertebrata</taxon>
        <taxon>Euteleostomi</taxon>
        <taxon>Actinopterygii</taxon>
        <taxon>Neopterygii</taxon>
        <taxon>Teleostei</taxon>
        <taxon>Neoteleostei</taxon>
        <taxon>Acanthomorphata</taxon>
        <taxon>Carangaria</taxon>
        <taxon>Carangaria incertae sedis</taxon>
        <taxon>Centropomidae</taxon>
        <taxon>Lates</taxon>
    </lineage>
</organism>
<dbReference type="InterPro" id="IPR011990">
    <property type="entry name" value="TPR-like_helical_dom_sf"/>
</dbReference>
<accession>A0AAD3MBE7</accession>
<sequence>MKKKWRKWVSDQFTQPNSVKFVSVMRPFLSLVAACFRLPDSPSKSLLQGHWRRCNALAEQKEVLVSYMSEKAQQPGQVDKIKALFSLIPDFTEKEVLYSYLMKCHFMDEDLASAKVLHEQMQKEGIDIDELSLKRLAKLYCDAGETVPFTEPPESFRFYADRLRNRSAKAQMTAEE</sequence>
<dbReference type="Proteomes" id="UP001279410">
    <property type="component" value="Unassembled WGS sequence"/>
</dbReference>
<dbReference type="GO" id="GO:0005739">
    <property type="term" value="C:mitochondrion"/>
    <property type="evidence" value="ECO:0007669"/>
    <property type="project" value="TreeGrafter"/>
</dbReference>
<dbReference type="GO" id="GO:0070129">
    <property type="term" value="P:regulation of mitochondrial translation"/>
    <property type="evidence" value="ECO:0007669"/>
    <property type="project" value="TreeGrafter"/>
</dbReference>
<dbReference type="Gene3D" id="1.25.40.10">
    <property type="entry name" value="Tetratricopeptide repeat domain"/>
    <property type="match status" value="1"/>
</dbReference>
<evidence type="ECO:0000313" key="2">
    <source>
        <dbReference type="Proteomes" id="UP001279410"/>
    </source>
</evidence>
<keyword evidence="2" id="KW-1185">Reference proteome</keyword>
<dbReference type="PANTHER" id="PTHR46669:SF1">
    <property type="entry name" value="LEUCINE-RICH PPR MOTIF-CONTAINING PROTEIN, MITOCHONDRIAL"/>
    <property type="match status" value="1"/>
</dbReference>
<dbReference type="GO" id="GO:0003730">
    <property type="term" value="F:mRNA 3'-UTR binding"/>
    <property type="evidence" value="ECO:0007669"/>
    <property type="project" value="TreeGrafter"/>
</dbReference>
<dbReference type="EMBL" id="BRZM01003680">
    <property type="protein sequence ID" value="GLD51462.1"/>
    <property type="molecule type" value="Genomic_DNA"/>
</dbReference>
<proteinExistence type="predicted"/>
<dbReference type="GO" id="GO:0005634">
    <property type="term" value="C:nucleus"/>
    <property type="evidence" value="ECO:0007669"/>
    <property type="project" value="TreeGrafter"/>
</dbReference>
<dbReference type="PANTHER" id="PTHR46669">
    <property type="entry name" value="LEUCINE-RICH PPR MOTIF-CONTAINING PROTEIN, MITOCHONDRIAL"/>
    <property type="match status" value="1"/>
</dbReference>
<comment type="caution">
    <text evidence="1">The sequence shown here is derived from an EMBL/GenBank/DDBJ whole genome shotgun (WGS) entry which is preliminary data.</text>
</comment>
<protein>
    <submittedName>
        <fullName evidence="1">Leucine-rich PPR motif-containing protein, mitochondrial</fullName>
    </submittedName>
</protein>
<evidence type="ECO:0000313" key="1">
    <source>
        <dbReference type="EMBL" id="GLD51462.1"/>
    </source>
</evidence>
<dbReference type="AlphaFoldDB" id="A0AAD3MBE7"/>